<sequence length="107" mass="12066">MYEPSSNFHGSIGRKNGNLFLSLKYMLPSNIKCAKHVWGYRDNKVSFRLDRIAWDSTSSFTLPPVTLSKLRGGYNLARVLPFDADAGEYESITLENTERENACADIS</sequence>
<accession>A0A1E1MWU9</accession>
<dbReference type="Proteomes" id="UP000177625">
    <property type="component" value="Unassembled WGS sequence"/>
</dbReference>
<evidence type="ECO:0000313" key="2">
    <source>
        <dbReference type="Proteomes" id="UP000177625"/>
    </source>
</evidence>
<evidence type="ECO:0000313" key="1">
    <source>
        <dbReference type="EMBL" id="CZT53345.1"/>
    </source>
</evidence>
<reference evidence="2" key="1">
    <citation type="submission" date="2016-03" db="EMBL/GenBank/DDBJ databases">
        <authorList>
            <person name="Guldener U."/>
        </authorList>
    </citation>
    <scope>NUCLEOTIDE SEQUENCE [LARGE SCALE GENOMIC DNA]</scope>
</reference>
<protein>
    <submittedName>
        <fullName evidence="1">Uncharacterized protein</fullName>
    </submittedName>
</protein>
<name>A0A1E1MWU9_RHYSE</name>
<proteinExistence type="predicted"/>
<gene>
    <name evidence="1" type="ORF">RSE6_14840</name>
</gene>
<keyword evidence="2" id="KW-1185">Reference proteome</keyword>
<dbReference type="AlphaFoldDB" id="A0A1E1MWU9"/>
<organism evidence="1 2">
    <name type="scientific">Rhynchosporium secalis</name>
    <name type="common">Barley scald fungus</name>
    <dbReference type="NCBI Taxonomy" id="38038"/>
    <lineage>
        <taxon>Eukaryota</taxon>
        <taxon>Fungi</taxon>
        <taxon>Dikarya</taxon>
        <taxon>Ascomycota</taxon>
        <taxon>Pezizomycotina</taxon>
        <taxon>Leotiomycetes</taxon>
        <taxon>Helotiales</taxon>
        <taxon>Ploettnerulaceae</taxon>
        <taxon>Rhynchosporium</taxon>
    </lineage>
</organism>
<dbReference type="EMBL" id="FJVC01000726">
    <property type="protein sequence ID" value="CZT53345.1"/>
    <property type="molecule type" value="Genomic_DNA"/>
</dbReference>